<dbReference type="PANTHER" id="PTHR46383">
    <property type="entry name" value="ASPARTATE AMINOTRANSFERASE"/>
    <property type="match status" value="1"/>
</dbReference>
<evidence type="ECO:0000256" key="3">
    <source>
        <dbReference type="ARBA" id="ARBA00022576"/>
    </source>
</evidence>
<keyword evidence="5" id="KW-0663">Pyridoxal phosphate</keyword>
<dbReference type="GO" id="GO:0008483">
    <property type="term" value="F:transaminase activity"/>
    <property type="evidence" value="ECO:0007669"/>
    <property type="project" value="UniProtKB-KW"/>
</dbReference>
<proteinExistence type="inferred from homology"/>
<protein>
    <recommendedName>
        <fullName evidence="6">Aminotransferase</fullName>
        <ecNumber evidence="6">2.6.1.-</ecNumber>
    </recommendedName>
</protein>
<keyword evidence="9" id="KW-1185">Reference proteome</keyword>
<dbReference type="PROSITE" id="PS00105">
    <property type="entry name" value="AA_TRANSFER_CLASS_1"/>
    <property type="match status" value="1"/>
</dbReference>
<dbReference type="Gene3D" id="3.40.640.10">
    <property type="entry name" value="Type I PLP-dependent aspartate aminotransferase-like (Major domain)"/>
    <property type="match status" value="1"/>
</dbReference>
<sequence length="393" mass="42605">MKISRRAEQIQPSATLALSAKAKEMTAQGINVINLGIGEPDFNTPKHVKEAAIEAINSGKSDFYTVATGIPALKKAVCDRIAADSGVHYEPSQVAITVGGKFSLYVLAQTLLNEGDEVLIPLPYWVSYGEQVKLAGGVPVFVSPENGKKIGVSELKKAYTERTRILIINSPQNPSGLIYTKDELQAIGEWAVAHDVVLVTDDMYSKLIYNGNHFTSLIELGEKINKQTILVSGLSKAYAMTGWRVGYTVGPQQVIKKMGAIIGHATSNLAAVSQYAALAALTGDQSVVEKMRSEFEKRLNIVYPLLVSLPGFLLKDKPEGAFYLFPDVSEAVKLTGFSTTEDFAAALLEEAHVAVVAGSAFGMPTHIRLSYATDLADLKEALQRMKKFINKHM</sequence>
<dbReference type="Pfam" id="PF00155">
    <property type="entry name" value="Aminotran_1_2"/>
    <property type="match status" value="1"/>
</dbReference>
<comment type="similarity">
    <text evidence="2 6">Belongs to the class-I pyridoxal-phosphate-dependent aminotransferase family.</text>
</comment>
<keyword evidence="3 6" id="KW-0032">Aminotransferase</keyword>
<dbReference type="Proteomes" id="UP000051686">
    <property type="component" value="Unassembled WGS sequence"/>
</dbReference>
<dbReference type="InterPro" id="IPR015424">
    <property type="entry name" value="PyrdxlP-dep_Trfase"/>
</dbReference>
<dbReference type="FunFam" id="3.40.640.10:FF:000033">
    <property type="entry name" value="Aspartate aminotransferase"/>
    <property type="match status" value="1"/>
</dbReference>
<comment type="caution">
    <text evidence="8">The sequence shown here is derived from an EMBL/GenBank/DDBJ whole genome shotgun (WGS) entry which is preliminary data.</text>
</comment>
<dbReference type="InterPro" id="IPR004839">
    <property type="entry name" value="Aminotransferase_I/II_large"/>
</dbReference>
<dbReference type="STRING" id="1423777.FD46_GL001345"/>
<gene>
    <name evidence="8" type="ORF">FD46_GL001345</name>
</gene>
<evidence type="ECO:0000256" key="4">
    <source>
        <dbReference type="ARBA" id="ARBA00022679"/>
    </source>
</evidence>
<dbReference type="SUPFAM" id="SSF53383">
    <property type="entry name" value="PLP-dependent transferases"/>
    <property type="match status" value="1"/>
</dbReference>
<dbReference type="OrthoDB" id="9802328at2"/>
<reference evidence="8 9" key="1">
    <citation type="journal article" date="2015" name="Genome Announc.">
        <title>Expanding the biotechnology potential of lactobacilli through comparative genomics of 213 strains and associated genera.</title>
        <authorList>
            <person name="Sun Z."/>
            <person name="Harris H.M."/>
            <person name="McCann A."/>
            <person name="Guo C."/>
            <person name="Argimon S."/>
            <person name="Zhang W."/>
            <person name="Yang X."/>
            <person name="Jeffery I.B."/>
            <person name="Cooney J.C."/>
            <person name="Kagawa T.F."/>
            <person name="Liu W."/>
            <person name="Song Y."/>
            <person name="Salvetti E."/>
            <person name="Wrobel A."/>
            <person name="Rasinkangas P."/>
            <person name="Parkhill J."/>
            <person name="Rea M.C."/>
            <person name="O'Sullivan O."/>
            <person name="Ritari J."/>
            <person name="Douillard F.P."/>
            <person name="Paul Ross R."/>
            <person name="Yang R."/>
            <person name="Briner A.E."/>
            <person name="Felis G.E."/>
            <person name="de Vos W.M."/>
            <person name="Barrangou R."/>
            <person name="Klaenhammer T.R."/>
            <person name="Caufield P.W."/>
            <person name="Cui Y."/>
            <person name="Zhang H."/>
            <person name="O'Toole P.W."/>
        </authorList>
    </citation>
    <scope>NUCLEOTIDE SEQUENCE [LARGE SCALE GENOMIC DNA]</scope>
    <source>
        <strain evidence="8 9">DSM 19972</strain>
    </source>
</reference>
<evidence type="ECO:0000256" key="5">
    <source>
        <dbReference type="ARBA" id="ARBA00022898"/>
    </source>
</evidence>
<dbReference type="GO" id="GO:0030170">
    <property type="term" value="F:pyridoxal phosphate binding"/>
    <property type="evidence" value="ECO:0007669"/>
    <property type="project" value="InterPro"/>
</dbReference>
<evidence type="ECO:0000313" key="9">
    <source>
        <dbReference type="Proteomes" id="UP000051686"/>
    </source>
</evidence>
<evidence type="ECO:0000259" key="7">
    <source>
        <dbReference type="Pfam" id="PF00155"/>
    </source>
</evidence>
<evidence type="ECO:0000313" key="8">
    <source>
        <dbReference type="EMBL" id="KRL04225.1"/>
    </source>
</evidence>
<dbReference type="RefSeq" id="WP_057896208.1">
    <property type="nucleotide sequence ID" value="NZ_AZEH01000039.1"/>
</dbReference>
<dbReference type="PANTHER" id="PTHR46383:SF1">
    <property type="entry name" value="ASPARTATE AMINOTRANSFERASE"/>
    <property type="match status" value="1"/>
</dbReference>
<dbReference type="Gene3D" id="3.90.1150.10">
    <property type="entry name" value="Aspartate Aminotransferase, domain 1"/>
    <property type="match status" value="1"/>
</dbReference>
<dbReference type="AlphaFoldDB" id="A0A0R1M8I3"/>
<keyword evidence="4 6" id="KW-0808">Transferase</keyword>
<dbReference type="InterPro" id="IPR015422">
    <property type="entry name" value="PyrdxlP-dep_Trfase_small"/>
</dbReference>
<evidence type="ECO:0000256" key="1">
    <source>
        <dbReference type="ARBA" id="ARBA00001933"/>
    </source>
</evidence>
<dbReference type="PATRIC" id="fig|1423777.3.peg.1390"/>
<comment type="cofactor">
    <cofactor evidence="1 6">
        <name>pyridoxal 5'-phosphate</name>
        <dbReference type="ChEBI" id="CHEBI:597326"/>
    </cofactor>
</comment>
<dbReference type="InterPro" id="IPR015421">
    <property type="entry name" value="PyrdxlP-dep_Trfase_major"/>
</dbReference>
<dbReference type="PRINTS" id="PR00753">
    <property type="entry name" value="ACCSYNTHASE"/>
</dbReference>
<accession>A0A0R1M8I3</accession>
<dbReference type="EC" id="2.6.1.-" evidence="6"/>
<evidence type="ECO:0000256" key="2">
    <source>
        <dbReference type="ARBA" id="ARBA00007441"/>
    </source>
</evidence>
<dbReference type="InterPro" id="IPR004838">
    <property type="entry name" value="NHTrfase_class1_PyrdxlP-BS"/>
</dbReference>
<dbReference type="GO" id="GO:0006520">
    <property type="term" value="P:amino acid metabolic process"/>
    <property type="evidence" value="ECO:0007669"/>
    <property type="project" value="InterPro"/>
</dbReference>
<dbReference type="InterPro" id="IPR050596">
    <property type="entry name" value="AspAT/PAT-like"/>
</dbReference>
<feature type="domain" description="Aminotransferase class I/classII large" evidence="7">
    <location>
        <begin position="31"/>
        <end position="384"/>
    </location>
</feature>
<name>A0A0R1M8I3_9LACO</name>
<evidence type="ECO:0000256" key="6">
    <source>
        <dbReference type="RuleBase" id="RU000481"/>
    </source>
</evidence>
<dbReference type="EMBL" id="AZEH01000039">
    <property type="protein sequence ID" value="KRL04225.1"/>
    <property type="molecule type" value="Genomic_DNA"/>
</dbReference>
<dbReference type="CDD" id="cd00609">
    <property type="entry name" value="AAT_like"/>
    <property type="match status" value="1"/>
</dbReference>
<organism evidence="8 9">
    <name type="scientific">Liquorilactobacillus oeni DSM 19972</name>
    <dbReference type="NCBI Taxonomy" id="1423777"/>
    <lineage>
        <taxon>Bacteria</taxon>
        <taxon>Bacillati</taxon>
        <taxon>Bacillota</taxon>
        <taxon>Bacilli</taxon>
        <taxon>Lactobacillales</taxon>
        <taxon>Lactobacillaceae</taxon>
        <taxon>Liquorilactobacillus</taxon>
    </lineage>
</organism>